<keyword evidence="1" id="KW-0812">Transmembrane</keyword>
<feature type="transmembrane region" description="Helical" evidence="1">
    <location>
        <begin position="122"/>
        <end position="141"/>
    </location>
</feature>
<feature type="transmembrane region" description="Helical" evidence="1">
    <location>
        <begin position="79"/>
        <end position="101"/>
    </location>
</feature>
<feature type="transmembrane region" description="Helical" evidence="1">
    <location>
        <begin position="147"/>
        <end position="169"/>
    </location>
</feature>
<comment type="caution">
    <text evidence="2">The sequence shown here is derived from an EMBL/GenBank/DDBJ whole genome shotgun (WGS) entry which is preliminary data.</text>
</comment>
<keyword evidence="3" id="KW-1185">Reference proteome</keyword>
<dbReference type="EMBL" id="LDTZ01000014">
    <property type="protein sequence ID" value="KNA92631.1"/>
    <property type="molecule type" value="Genomic_DNA"/>
</dbReference>
<gene>
    <name evidence="2" type="ORF">ABW18_04915</name>
</gene>
<evidence type="ECO:0000256" key="1">
    <source>
        <dbReference type="SAM" id="Phobius"/>
    </source>
</evidence>
<protein>
    <submittedName>
        <fullName evidence="2">Uncharacterized protein</fullName>
    </submittedName>
</protein>
<organism evidence="2 3">
    <name type="scientific">Gordonia jacobaea</name>
    <dbReference type="NCBI Taxonomy" id="122202"/>
    <lineage>
        <taxon>Bacteria</taxon>
        <taxon>Bacillati</taxon>
        <taxon>Actinomycetota</taxon>
        <taxon>Actinomycetes</taxon>
        <taxon>Mycobacteriales</taxon>
        <taxon>Gordoniaceae</taxon>
        <taxon>Gordonia</taxon>
    </lineage>
</organism>
<evidence type="ECO:0000313" key="2">
    <source>
        <dbReference type="EMBL" id="KNA92631.1"/>
    </source>
</evidence>
<reference evidence="2 3" key="1">
    <citation type="submission" date="2015-05" db="EMBL/GenBank/DDBJ databases">
        <title>Draft genome sequence of the bacterium Gordonia jacobaea a new member of the Gordonia genus.</title>
        <authorList>
            <person name="Jimenez-Galisteo G."/>
            <person name="Dominguez A."/>
            <person name="Munoz E."/>
            <person name="Vinas M."/>
        </authorList>
    </citation>
    <scope>NUCLEOTIDE SEQUENCE [LARGE SCALE GENOMIC DNA]</scope>
    <source>
        <strain evidence="3">mv1</strain>
    </source>
</reference>
<evidence type="ECO:0000313" key="3">
    <source>
        <dbReference type="Proteomes" id="UP000037247"/>
    </source>
</evidence>
<sequence length="195" mass="21989">MRDPNSAIPAEATPELWRRYDEWRGQRHVRFNQRHAGKLMSWRNRRAARRIVLAEIVVLVVLLASAVVAFFTYAFFIPFIIAIVGAFVVQYLLRIVTGSIAETPVTALDEIQLAQRNSARSVGFIALFSLMFIPYIILIVLGTREQVHGQLVYGTGILLISLVLTGALVPTMLTAWWSDDADPEDFATYEENDHA</sequence>
<keyword evidence="1" id="KW-0472">Membrane</keyword>
<name>A0ABR5IGB0_9ACTN</name>
<accession>A0ABR5IGB0</accession>
<dbReference type="Proteomes" id="UP000037247">
    <property type="component" value="Unassembled WGS sequence"/>
</dbReference>
<proteinExistence type="predicted"/>
<keyword evidence="1" id="KW-1133">Transmembrane helix</keyword>
<feature type="transmembrane region" description="Helical" evidence="1">
    <location>
        <begin position="51"/>
        <end position="73"/>
    </location>
</feature>
<dbReference type="RefSeq" id="WP_049697844.1">
    <property type="nucleotide sequence ID" value="NZ_CBDRLS010000001.1"/>
</dbReference>